<comment type="caution">
    <text evidence="4">The sequence shown here is derived from an EMBL/GenBank/DDBJ whole genome shotgun (WGS) entry which is preliminary data.</text>
</comment>
<dbReference type="InterPro" id="IPR000845">
    <property type="entry name" value="Nucleoside_phosphorylase_d"/>
</dbReference>
<evidence type="ECO:0000259" key="3">
    <source>
        <dbReference type="Pfam" id="PF01048"/>
    </source>
</evidence>
<reference evidence="4 5" key="1">
    <citation type="journal article" date="2016" name="Nat. Commun.">
        <title>Thousands of microbial genomes shed light on interconnected biogeochemical processes in an aquifer system.</title>
        <authorList>
            <person name="Anantharaman K."/>
            <person name="Brown C.T."/>
            <person name="Hug L.A."/>
            <person name="Sharon I."/>
            <person name="Castelle C.J."/>
            <person name="Probst A.J."/>
            <person name="Thomas B.C."/>
            <person name="Singh A."/>
            <person name="Wilkins M.J."/>
            <person name="Karaoz U."/>
            <person name="Brodie E.L."/>
            <person name="Williams K.H."/>
            <person name="Hubbard S.S."/>
            <person name="Banfield J.F."/>
        </authorList>
    </citation>
    <scope>NUCLEOTIDE SEQUENCE [LARGE SCALE GENOMIC DNA]</scope>
</reference>
<dbReference type="PANTHER" id="PTHR42679:SF2">
    <property type="entry name" value="S-METHYL-5'-THIOADENOSINE PHOSPHORYLASE"/>
    <property type="match status" value="1"/>
</dbReference>
<keyword evidence="2" id="KW-0808">Transferase</keyword>
<dbReference type="SUPFAM" id="SSF53167">
    <property type="entry name" value="Purine and uridine phosphorylases"/>
    <property type="match status" value="1"/>
</dbReference>
<name>A0A1F7I8G0_9BACT</name>
<evidence type="ECO:0000256" key="1">
    <source>
        <dbReference type="ARBA" id="ARBA00022676"/>
    </source>
</evidence>
<evidence type="ECO:0000313" key="5">
    <source>
        <dbReference type="Proteomes" id="UP000177698"/>
    </source>
</evidence>
<accession>A0A1F7I8G0</accession>
<dbReference type="EMBL" id="MGAG01000039">
    <property type="protein sequence ID" value="OGK39592.1"/>
    <property type="molecule type" value="Genomic_DNA"/>
</dbReference>
<dbReference type="GO" id="GO:0005829">
    <property type="term" value="C:cytosol"/>
    <property type="evidence" value="ECO:0007669"/>
    <property type="project" value="TreeGrafter"/>
</dbReference>
<dbReference type="Gene3D" id="3.40.50.1580">
    <property type="entry name" value="Nucleoside phosphorylase domain"/>
    <property type="match status" value="1"/>
</dbReference>
<dbReference type="Pfam" id="PF01048">
    <property type="entry name" value="PNP_UDP_1"/>
    <property type="match status" value="1"/>
</dbReference>
<dbReference type="InterPro" id="IPR035994">
    <property type="entry name" value="Nucleoside_phosphorylase_sf"/>
</dbReference>
<dbReference type="InterPro" id="IPR010044">
    <property type="entry name" value="MTAP"/>
</dbReference>
<dbReference type="GO" id="GO:0009116">
    <property type="term" value="P:nucleoside metabolic process"/>
    <property type="evidence" value="ECO:0007669"/>
    <property type="project" value="InterPro"/>
</dbReference>
<sequence length="333" mass="37240">MVALPEQLIHQEKRNAVIAGTGFSEKAQDFEKIHTDYGDVRFGHLELGGKDTIFIARHQRLQAPFQVNYRANAQALKLLGVNKVASISAAGRMRKNVLPGHLVNVDDLTFMSLGARSTSFSEEEALLLHSPTASPYSEGLRQKINEAWKLSKAEIKALYALYPQFQLSAKLHTNGTYFNSDPPWFNTGTQEAMIRTSYRNMKLIGQTLLPEAALLREMGMAQVALGMCTDHSNFPGAIRPVIHAGEGGVMDIAAVTSGAALLLLDNAMRLIPDDYYDSFAHESISNSVHPDQVNWHRLRWKRPRLAVIIDQALPTNQRQAYNLIEKIRYLFVK</sequence>
<keyword evidence="1" id="KW-0328">Glycosyltransferase</keyword>
<organism evidence="4 5">
    <name type="scientific">Candidatus Roizmanbacteria bacterium RIFCSPLOWO2_01_FULL_37_12</name>
    <dbReference type="NCBI Taxonomy" id="1802056"/>
    <lineage>
        <taxon>Bacteria</taxon>
        <taxon>Candidatus Roizmaniibacteriota</taxon>
    </lineage>
</organism>
<dbReference type="Proteomes" id="UP000177698">
    <property type="component" value="Unassembled WGS sequence"/>
</dbReference>
<evidence type="ECO:0000256" key="2">
    <source>
        <dbReference type="ARBA" id="ARBA00022679"/>
    </source>
</evidence>
<dbReference type="GO" id="GO:0017061">
    <property type="term" value="F:S-methyl-5-thioadenosine phosphorylase activity"/>
    <property type="evidence" value="ECO:0007669"/>
    <property type="project" value="InterPro"/>
</dbReference>
<dbReference type="GO" id="GO:0019509">
    <property type="term" value="P:L-methionine salvage from methylthioadenosine"/>
    <property type="evidence" value="ECO:0007669"/>
    <property type="project" value="TreeGrafter"/>
</dbReference>
<dbReference type="STRING" id="1802056.A2954_02265"/>
<gene>
    <name evidence="4" type="ORF">A2954_02265</name>
</gene>
<proteinExistence type="predicted"/>
<dbReference type="PANTHER" id="PTHR42679">
    <property type="entry name" value="S-METHYL-5'-THIOADENOSINE PHOSPHORYLASE"/>
    <property type="match status" value="1"/>
</dbReference>
<feature type="domain" description="Nucleoside phosphorylase" evidence="3">
    <location>
        <begin position="17"/>
        <end position="234"/>
    </location>
</feature>
<evidence type="ECO:0000313" key="4">
    <source>
        <dbReference type="EMBL" id="OGK39592.1"/>
    </source>
</evidence>
<dbReference type="AlphaFoldDB" id="A0A1F7I8G0"/>
<protein>
    <recommendedName>
        <fullName evidence="3">Nucleoside phosphorylase domain-containing protein</fullName>
    </recommendedName>
</protein>